<evidence type="ECO:0000313" key="1">
    <source>
        <dbReference type="EMBL" id="GEZ45138.1"/>
    </source>
</evidence>
<dbReference type="PANTHER" id="PTHR48449:SF1">
    <property type="entry name" value="DUF1985 DOMAIN-CONTAINING PROTEIN"/>
    <property type="match status" value="1"/>
</dbReference>
<evidence type="ECO:0008006" key="2">
    <source>
        <dbReference type="Google" id="ProtNLM"/>
    </source>
</evidence>
<gene>
    <name evidence="1" type="ORF">Tci_517111</name>
</gene>
<protein>
    <recommendedName>
        <fullName evidence="2">Phospholipase-like protein</fullName>
    </recommendedName>
</protein>
<name>A0A699IBQ8_TANCI</name>
<organism evidence="1">
    <name type="scientific">Tanacetum cinerariifolium</name>
    <name type="common">Dalmatian daisy</name>
    <name type="synonym">Chrysanthemum cinerariifolium</name>
    <dbReference type="NCBI Taxonomy" id="118510"/>
    <lineage>
        <taxon>Eukaryota</taxon>
        <taxon>Viridiplantae</taxon>
        <taxon>Streptophyta</taxon>
        <taxon>Embryophyta</taxon>
        <taxon>Tracheophyta</taxon>
        <taxon>Spermatophyta</taxon>
        <taxon>Magnoliopsida</taxon>
        <taxon>eudicotyledons</taxon>
        <taxon>Gunneridae</taxon>
        <taxon>Pentapetalae</taxon>
        <taxon>asterids</taxon>
        <taxon>campanulids</taxon>
        <taxon>Asterales</taxon>
        <taxon>Asteraceae</taxon>
        <taxon>Asteroideae</taxon>
        <taxon>Anthemideae</taxon>
        <taxon>Anthemidinae</taxon>
        <taxon>Tanacetum</taxon>
    </lineage>
</organism>
<comment type="caution">
    <text evidence="1">The sequence shown here is derived from an EMBL/GenBank/DDBJ whole genome shotgun (WGS) entry which is preliminary data.</text>
</comment>
<sequence>MREALFRQTFFGWFLDQEDWTENCILIHFMLGRQVLTDEENENIPLCYHVVDNFHIQFGKRRVFSSSLESRPIRGKHVEELIKSEVLNKLDDNDAVSLCCVGILQLVLLGLKDRRPVPNWILRLANDRDGWDKYPWGSHVRPTLYQQLKDANVRCWPALYATQATNKVDKKSYSITGFAWAFKLGDIMGLIRILGTLFCRAMHCPVFSYLSFKMKRPFQVFGPSCPKPRTEPIDPRKDRAYPSGHR</sequence>
<dbReference type="EMBL" id="BKCJ010280501">
    <property type="protein sequence ID" value="GEZ45138.1"/>
    <property type="molecule type" value="Genomic_DNA"/>
</dbReference>
<dbReference type="PANTHER" id="PTHR48449">
    <property type="entry name" value="DUF1985 DOMAIN-CONTAINING PROTEIN"/>
    <property type="match status" value="1"/>
</dbReference>
<reference evidence="1" key="1">
    <citation type="journal article" date="2019" name="Sci. Rep.">
        <title>Draft genome of Tanacetum cinerariifolium, the natural source of mosquito coil.</title>
        <authorList>
            <person name="Yamashiro T."/>
            <person name="Shiraishi A."/>
            <person name="Satake H."/>
            <person name="Nakayama K."/>
        </authorList>
    </citation>
    <scope>NUCLEOTIDE SEQUENCE</scope>
</reference>
<accession>A0A699IBQ8</accession>
<proteinExistence type="predicted"/>
<feature type="non-terminal residue" evidence="1">
    <location>
        <position position="246"/>
    </location>
</feature>
<dbReference type="AlphaFoldDB" id="A0A699IBQ8"/>